<reference evidence="2 3" key="1">
    <citation type="journal article" date="2018" name="J. Microbiol.">
        <title>Salicibibacter kimchii gen. nov., sp. nov., a moderately halophilic and alkalitolerant bacterium in the family Bacillaceae, isolated from kimchi.</title>
        <authorList>
            <person name="Jang J.Y."/>
            <person name="Oh Y.J."/>
            <person name="Lim S.K."/>
            <person name="Park H.K."/>
            <person name="Lee C."/>
            <person name="Kim J.Y."/>
            <person name="Lee M.A."/>
            <person name="Choi H.J."/>
        </authorList>
    </citation>
    <scope>NUCLEOTIDE SEQUENCE [LARGE SCALE GENOMIC DNA]</scope>
    <source>
        <strain evidence="2 3">NKC1-1</strain>
    </source>
</reference>
<gene>
    <name evidence="2" type="ORF">DT065_13380</name>
</gene>
<name>A0A345C116_9BACI</name>
<evidence type="ECO:0000313" key="2">
    <source>
        <dbReference type="EMBL" id="AXF56897.1"/>
    </source>
</evidence>
<proteinExistence type="inferred from homology"/>
<dbReference type="EMBL" id="CP031092">
    <property type="protein sequence ID" value="AXF56897.1"/>
    <property type="molecule type" value="Genomic_DNA"/>
</dbReference>
<dbReference type="HAMAP" id="MF_00506">
    <property type="entry name" value="UPF0180"/>
    <property type="match status" value="1"/>
</dbReference>
<dbReference type="Proteomes" id="UP000252100">
    <property type="component" value="Chromosome"/>
</dbReference>
<keyword evidence="3" id="KW-1185">Reference proteome</keyword>
<dbReference type="KEGG" id="rue:DT065_13380"/>
<protein>
    <recommendedName>
        <fullName evidence="1">UPF0180 protein DT065_13380</fullName>
    </recommendedName>
</protein>
<sequence length="83" mass="8817">MARIGVEASLSDVQAALEEKGHDVVALQQEQDAMDCDCCVTTGMDSNVMGMSDTVSQASIIEAQGLNAEQVCNKVENRLNLAD</sequence>
<dbReference type="RefSeq" id="WP_114374230.1">
    <property type="nucleotide sequence ID" value="NZ_CP031092.1"/>
</dbReference>
<dbReference type="InterPro" id="IPR005370">
    <property type="entry name" value="UPF0180"/>
</dbReference>
<evidence type="ECO:0000256" key="1">
    <source>
        <dbReference type="HAMAP-Rule" id="MF_00506"/>
    </source>
</evidence>
<dbReference type="OrthoDB" id="1708042at2"/>
<accession>A0A345C116</accession>
<evidence type="ECO:0000313" key="3">
    <source>
        <dbReference type="Proteomes" id="UP000252100"/>
    </source>
</evidence>
<comment type="similarity">
    <text evidence="1">Belongs to the UPF0180 family.</text>
</comment>
<organism evidence="2 3">
    <name type="scientific">Salicibibacter kimchii</name>
    <dbReference type="NCBI Taxonomy" id="2099786"/>
    <lineage>
        <taxon>Bacteria</taxon>
        <taxon>Bacillati</taxon>
        <taxon>Bacillota</taxon>
        <taxon>Bacilli</taxon>
        <taxon>Bacillales</taxon>
        <taxon>Bacillaceae</taxon>
        <taxon>Salicibibacter</taxon>
    </lineage>
</organism>
<dbReference type="AlphaFoldDB" id="A0A345C116"/>
<dbReference type="Pfam" id="PF03698">
    <property type="entry name" value="UPF0180"/>
    <property type="match status" value="1"/>
</dbReference>
<dbReference type="NCBIfam" id="NF002845">
    <property type="entry name" value="PRK03094.1"/>
    <property type="match status" value="1"/>
</dbReference>